<reference evidence="1 2" key="1">
    <citation type="submission" date="2019-09" db="EMBL/GenBank/DDBJ databases">
        <title>Flavobacterium sp. nov., isolated from glacier ice.</title>
        <authorList>
            <person name="Liu Q."/>
        </authorList>
    </citation>
    <scope>NUCLEOTIDE SEQUENCE [LARGE SCALE GENOMIC DNA]</scope>
    <source>
        <strain evidence="1 2">NBRC 112527</strain>
    </source>
</reference>
<accession>A0A7J5AA78</accession>
<comment type="caution">
    <text evidence="1">The sequence shown here is derived from an EMBL/GenBank/DDBJ whole genome shotgun (WGS) entry which is preliminary data.</text>
</comment>
<dbReference type="RefSeq" id="WP_151108379.1">
    <property type="nucleotide sequence ID" value="NZ_WAEM01000008.1"/>
</dbReference>
<keyword evidence="2" id="KW-1185">Reference proteome</keyword>
<protein>
    <submittedName>
        <fullName evidence="1">Uncharacterized protein</fullName>
    </submittedName>
</protein>
<evidence type="ECO:0000313" key="1">
    <source>
        <dbReference type="EMBL" id="KAB1154462.1"/>
    </source>
</evidence>
<sequence length="128" mass="13737">MKATTQNTNTQNTFSRTGLVVVFVLFLLSSVGMFGQNIQPTATSTITIEVSIASSGETVASTHATTTTNTTMNFVSWFMGTKQSPSTNQSNDFSTGTKKQMINSGIAPNRLLIKTLLKKATNYNSTIA</sequence>
<dbReference type="OrthoDB" id="1376385at2"/>
<name>A0A7J5AA78_9FLAO</name>
<dbReference type="Proteomes" id="UP000490922">
    <property type="component" value="Unassembled WGS sequence"/>
</dbReference>
<proteinExistence type="predicted"/>
<gene>
    <name evidence="1" type="ORF">F6464_12975</name>
</gene>
<organism evidence="1 2">
    <name type="scientific">Flavobacterium luteum</name>
    <dbReference type="NCBI Taxonomy" id="2026654"/>
    <lineage>
        <taxon>Bacteria</taxon>
        <taxon>Pseudomonadati</taxon>
        <taxon>Bacteroidota</taxon>
        <taxon>Flavobacteriia</taxon>
        <taxon>Flavobacteriales</taxon>
        <taxon>Flavobacteriaceae</taxon>
        <taxon>Flavobacterium</taxon>
    </lineage>
</organism>
<dbReference type="AlphaFoldDB" id="A0A7J5AA78"/>
<dbReference type="EMBL" id="WAEM01000008">
    <property type="protein sequence ID" value="KAB1154462.1"/>
    <property type="molecule type" value="Genomic_DNA"/>
</dbReference>
<evidence type="ECO:0000313" key="2">
    <source>
        <dbReference type="Proteomes" id="UP000490922"/>
    </source>
</evidence>